<proteinExistence type="predicted"/>
<dbReference type="PANTHER" id="PTHR33376:SF5">
    <property type="entry name" value="EXTRACYTOPLASMIC SOLUTE RECEPTOR PROTEIN"/>
    <property type="match status" value="1"/>
</dbReference>
<dbReference type="GO" id="GO:0030288">
    <property type="term" value="C:outer membrane-bounded periplasmic space"/>
    <property type="evidence" value="ECO:0007669"/>
    <property type="project" value="InterPro"/>
</dbReference>
<dbReference type="KEGG" id="cpor:BED41_01140"/>
<reference evidence="3" key="1">
    <citation type="submission" date="2016-08" db="EMBL/GenBank/DDBJ databases">
        <title>Complete genome of Cloacibacillus porcorum.</title>
        <authorList>
            <person name="Looft T."/>
            <person name="Bayles D.O."/>
            <person name="Alt D.P."/>
        </authorList>
    </citation>
    <scope>NUCLEOTIDE SEQUENCE [LARGE SCALE GENOMIC DNA]</scope>
    <source>
        <strain evidence="3">CL-84</strain>
    </source>
</reference>
<dbReference type="NCBIfam" id="NF037995">
    <property type="entry name" value="TRAP_S1"/>
    <property type="match status" value="1"/>
</dbReference>
<dbReference type="PIRSF" id="PIRSF006470">
    <property type="entry name" value="DctB"/>
    <property type="match status" value="1"/>
</dbReference>
<dbReference type="PANTHER" id="PTHR33376">
    <property type="match status" value="1"/>
</dbReference>
<keyword evidence="4" id="KW-1185">Reference proteome</keyword>
<sequence>MKKLLAKIAVVSLTLSLLGAPSYAAAKSIELKLSHATPRSSTWHQGAEKFASIIKEKTSAKYDIKIYPSDELSGGNQVAGIELLQTGVTDIHMQDALVWSAIAKKSILPCFPWLLPTYKDVDAAMRGEGGKAMKKVINEVGVVCLAIGENGYRQVVNNRNPIQKPADMKGLKIRVPGSNVHVNLLKYIGADPITMNQSEVYTSLQQGTIDACENTIDLLFTQNTLEVVKFISLWNYSYDPIYFSVSTELWERLSAEEKKIFQEAATEAMAYQVKVTREKDLQLRKRLGEYKVKVVSELSPEGLQAFKKAVAPIYKDYKKEFGEEIFKQFGYKF</sequence>
<organism evidence="3 4">
    <name type="scientific">Cloacibacillus porcorum</name>
    <dbReference type="NCBI Taxonomy" id="1197717"/>
    <lineage>
        <taxon>Bacteria</taxon>
        <taxon>Thermotogati</taxon>
        <taxon>Synergistota</taxon>
        <taxon>Synergistia</taxon>
        <taxon>Synergistales</taxon>
        <taxon>Synergistaceae</taxon>
        <taxon>Cloacibacillus</taxon>
    </lineage>
</organism>
<keyword evidence="1 2" id="KW-0732">Signal</keyword>
<gene>
    <name evidence="3" type="ORF">BED41_01140</name>
</gene>
<dbReference type="EMBL" id="CP016757">
    <property type="protein sequence ID" value="ANZ43826.1"/>
    <property type="molecule type" value="Genomic_DNA"/>
</dbReference>
<evidence type="ECO:0008006" key="5">
    <source>
        <dbReference type="Google" id="ProtNLM"/>
    </source>
</evidence>
<evidence type="ECO:0000313" key="4">
    <source>
        <dbReference type="Proteomes" id="UP000093044"/>
    </source>
</evidence>
<protein>
    <recommendedName>
        <fullName evidence="5">C4-dicarboxylate ABC transporter substrate-binding protein</fullName>
    </recommendedName>
</protein>
<dbReference type="STRING" id="1197717.BED41_01140"/>
<evidence type="ECO:0000256" key="2">
    <source>
        <dbReference type="SAM" id="SignalP"/>
    </source>
</evidence>
<dbReference type="GO" id="GO:0055085">
    <property type="term" value="P:transmembrane transport"/>
    <property type="evidence" value="ECO:0007669"/>
    <property type="project" value="InterPro"/>
</dbReference>
<dbReference type="InterPro" id="IPR038404">
    <property type="entry name" value="TRAP_DctP_sf"/>
</dbReference>
<dbReference type="SUPFAM" id="SSF53850">
    <property type="entry name" value="Periplasmic binding protein-like II"/>
    <property type="match status" value="1"/>
</dbReference>
<dbReference type="NCBIfam" id="TIGR00787">
    <property type="entry name" value="dctP"/>
    <property type="match status" value="1"/>
</dbReference>
<dbReference type="InterPro" id="IPR018389">
    <property type="entry name" value="DctP_fam"/>
</dbReference>
<feature type="signal peptide" evidence="2">
    <location>
        <begin position="1"/>
        <end position="24"/>
    </location>
</feature>
<name>A0A1B2I1I6_9BACT</name>
<dbReference type="Pfam" id="PF03480">
    <property type="entry name" value="DctP"/>
    <property type="match status" value="1"/>
</dbReference>
<dbReference type="InterPro" id="IPR004682">
    <property type="entry name" value="TRAP_DctP"/>
</dbReference>
<dbReference type="Gene3D" id="3.40.190.170">
    <property type="entry name" value="Bacterial extracellular solute-binding protein, family 7"/>
    <property type="match status" value="1"/>
</dbReference>
<dbReference type="GeneID" id="83056456"/>
<dbReference type="Proteomes" id="UP000093044">
    <property type="component" value="Chromosome"/>
</dbReference>
<accession>A0A1B2I1I6</accession>
<dbReference type="RefSeq" id="WP_066742003.1">
    <property type="nucleotide sequence ID" value="NZ_CP016757.1"/>
</dbReference>
<dbReference type="AlphaFoldDB" id="A0A1B2I1I6"/>
<evidence type="ECO:0000313" key="3">
    <source>
        <dbReference type="EMBL" id="ANZ43826.1"/>
    </source>
</evidence>
<feature type="chain" id="PRO_5008538842" description="C4-dicarboxylate ABC transporter substrate-binding protein" evidence="2">
    <location>
        <begin position="25"/>
        <end position="333"/>
    </location>
</feature>
<dbReference type="OrthoDB" id="89872at2"/>
<evidence type="ECO:0000256" key="1">
    <source>
        <dbReference type="ARBA" id="ARBA00022729"/>
    </source>
</evidence>